<dbReference type="AlphaFoldDB" id="A0AAD5NLA8"/>
<comment type="caution">
    <text evidence="1">The sequence shown here is derived from an EMBL/GenBank/DDBJ whole genome shotgun (WGS) entry which is preliminary data.</text>
</comment>
<reference evidence="1" key="2">
    <citation type="submission" date="2023-02" db="EMBL/GenBank/DDBJ databases">
        <authorList>
            <person name="Swenson N.G."/>
            <person name="Wegrzyn J.L."/>
            <person name="Mcevoy S.L."/>
        </authorList>
    </citation>
    <scope>NUCLEOTIDE SEQUENCE</scope>
    <source>
        <strain evidence="1">91603</strain>
        <tissue evidence="1">Leaf</tissue>
    </source>
</reference>
<reference evidence="1" key="1">
    <citation type="journal article" date="2022" name="Plant J.">
        <title>Strategies of tolerance reflected in two North American maple genomes.</title>
        <authorList>
            <person name="McEvoy S.L."/>
            <person name="Sezen U.U."/>
            <person name="Trouern-Trend A."/>
            <person name="McMahon S.M."/>
            <person name="Schaberg P.G."/>
            <person name="Yang J."/>
            <person name="Wegrzyn J.L."/>
            <person name="Swenson N.G."/>
        </authorList>
    </citation>
    <scope>NUCLEOTIDE SEQUENCE</scope>
    <source>
        <strain evidence="1">91603</strain>
    </source>
</reference>
<keyword evidence="2" id="KW-1185">Reference proteome</keyword>
<protein>
    <submittedName>
        <fullName evidence="1">Uncharacterized protein</fullName>
    </submittedName>
</protein>
<dbReference type="EMBL" id="JAJSOW010000105">
    <property type="protein sequence ID" value="KAI9165870.1"/>
    <property type="molecule type" value="Genomic_DNA"/>
</dbReference>
<evidence type="ECO:0000313" key="1">
    <source>
        <dbReference type="EMBL" id="KAI9165870.1"/>
    </source>
</evidence>
<evidence type="ECO:0000313" key="2">
    <source>
        <dbReference type="Proteomes" id="UP001064489"/>
    </source>
</evidence>
<accession>A0AAD5NLA8</accession>
<sequence length="74" mass="8480">MSLRKRFPDAADFKGRMKARTVKVRLPPVVQQQAFRFSEQRMEMEPIRSVKRECMPKTLGLISNAAPFCPIGLS</sequence>
<proteinExistence type="predicted"/>
<gene>
    <name evidence="1" type="ORF">LWI28_022006</name>
</gene>
<organism evidence="1 2">
    <name type="scientific">Acer negundo</name>
    <name type="common">Box elder</name>
    <dbReference type="NCBI Taxonomy" id="4023"/>
    <lineage>
        <taxon>Eukaryota</taxon>
        <taxon>Viridiplantae</taxon>
        <taxon>Streptophyta</taxon>
        <taxon>Embryophyta</taxon>
        <taxon>Tracheophyta</taxon>
        <taxon>Spermatophyta</taxon>
        <taxon>Magnoliopsida</taxon>
        <taxon>eudicotyledons</taxon>
        <taxon>Gunneridae</taxon>
        <taxon>Pentapetalae</taxon>
        <taxon>rosids</taxon>
        <taxon>malvids</taxon>
        <taxon>Sapindales</taxon>
        <taxon>Sapindaceae</taxon>
        <taxon>Hippocastanoideae</taxon>
        <taxon>Acereae</taxon>
        <taxon>Acer</taxon>
    </lineage>
</organism>
<dbReference type="Proteomes" id="UP001064489">
    <property type="component" value="Chromosome 10"/>
</dbReference>
<name>A0AAD5NLA8_ACENE</name>